<evidence type="ECO:0000313" key="1">
    <source>
        <dbReference type="EMBL" id="KAH9308194.1"/>
    </source>
</evidence>
<reference evidence="1 2" key="1">
    <citation type="journal article" date="2021" name="Nat. Plants">
        <title>The Taxus genome provides insights into paclitaxel biosynthesis.</title>
        <authorList>
            <person name="Xiong X."/>
            <person name="Gou J."/>
            <person name="Liao Q."/>
            <person name="Li Y."/>
            <person name="Zhou Q."/>
            <person name="Bi G."/>
            <person name="Li C."/>
            <person name="Du R."/>
            <person name="Wang X."/>
            <person name="Sun T."/>
            <person name="Guo L."/>
            <person name="Liang H."/>
            <person name="Lu P."/>
            <person name="Wu Y."/>
            <person name="Zhang Z."/>
            <person name="Ro D.K."/>
            <person name="Shang Y."/>
            <person name="Huang S."/>
            <person name="Yan J."/>
        </authorList>
    </citation>
    <scope>NUCLEOTIDE SEQUENCE [LARGE SCALE GENOMIC DNA]</scope>
    <source>
        <strain evidence="1">Ta-2019</strain>
    </source>
</reference>
<evidence type="ECO:0000313" key="2">
    <source>
        <dbReference type="Proteomes" id="UP000824469"/>
    </source>
</evidence>
<comment type="caution">
    <text evidence="1">The sequence shown here is derived from an EMBL/GenBank/DDBJ whole genome shotgun (WGS) entry which is preliminary data.</text>
</comment>
<organism evidence="1 2">
    <name type="scientific">Taxus chinensis</name>
    <name type="common">Chinese yew</name>
    <name type="synonym">Taxus wallichiana var. chinensis</name>
    <dbReference type="NCBI Taxonomy" id="29808"/>
    <lineage>
        <taxon>Eukaryota</taxon>
        <taxon>Viridiplantae</taxon>
        <taxon>Streptophyta</taxon>
        <taxon>Embryophyta</taxon>
        <taxon>Tracheophyta</taxon>
        <taxon>Spermatophyta</taxon>
        <taxon>Pinopsida</taxon>
        <taxon>Pinidae</taxon>
        <taxon>Conifers II</taxon>
        <taxon>Cupressales</taxon>
        <taxon>Taxaceae</taxon>
        <taxon>Taxus</taxon>
    </lineage>
</organism>
<protein>
    <submittedName>
        <fullName evidence="1">Uncharacterized protein</fullName>
    </submittedName>
</protein>
<accession>A0AA38KRX4</accession>
<name>A0AA38KRX4_TAXCH</name>
<gene>
    <name evidence="1" type="ORF">KI387_036105</name>
</gene>
<keyword evidence="2" id="KW-1185">Reference proteome</keyword>
<proteinExistence type="predicted"/>
<dbReference type="AlphaFoldDB" id="A0AA38KRX4"/>
<feature type="non-terminal residue" evidence="1">
    <location>
        <position position="1"/>
    </location>
</feature>
<dbReference type="EMBL" id="JAHRHJ020000007">
    <property type="protein sequence ID" value="KAH9308194.1"/>
    <property type="molecule type" value="Genomic_DNA"/>
</dbReference>
<sequence>VSQGVVTTGRSMVSNLSVPPILSIGCEVCNVLNVLVSQVEVSLVQVSQFEVSSMNVVSHTPAQTNVNAVSQMITLVFICAPSFPSAHPSTSSTQLPITTTPAISITQDESSGHEAHMTLQKFVPRKIPLKKNRGEQSGTYFVSGLFFQIPQCMPFVNWDRPAPPPVVHIPRASLLPQSQMPSLFLPSVTVASSPMISVESTATS</sequence>
<dbReference type="Proteomes" id="UP000824469">
    <property type="component" value="Unassembled WGS sequence"/>
</dbReference>